<dbReference type="RefSeq" id="WP_249711320.1">
    <property type="nucleotide sequence ID" value="NZ_JAMFMB010000020.1"/>
</dbReference>
<feature type="region of interest" description="Disordered" evidence="1">
    <location>
        <begin position="1"/>
        <end position="22"/>
    </location>
</feature>
<dbReference type="Pfam" id="PF06812">
    <property type="entry name" value="ImpA_N"/>
    <property type="match status" value="1"/>
</dbReference>
<dbReference type="PANTHER" id="PTHR37951">
    <property type="entry name" value="CYTOPLASMIC PROTEIN-RELATED"/>
    <property type="match status" value="1"/>
</dbReference>
<evidence type="ECO:0000256" key="1">
    <source>
        <dbReference type="SAM" id="MobiDB-lite"/>
    </source>
</evidence>
<feature type="domain" description="ImpA N-terminal" evidence="2">
    <location>
        <begin position="11"/>
        <end position="129"/>
    </location>
</feature>
<accession>A0ABT0Q584</accession>
<evidence type="ECO:0000259" key="2">
    <source>
        <dbReference type="Pfam" id="PF06812"/>
    </source>
</evidence>
<dbReference type="InterPro" id="IPR017740">
    <property type="entry name" value="TssA-like"/>
</dbReference>
<dbReference type="PANTHER" id="PTHR37951:SF1">
    <property type="entry name" value="TYPE VI SECRETION SYSTEM COMPONENT TSSA1"/>
    <property type="match status" value="1"/>
</dbReference>
<feature type="region of interest" description="Disordered" evidence="1">
    <location>
        <begin position="235"/>
        <end position="277"/>
    </location>
</feature>
<evidence type="ECO:0000313" key="4">
    <source>
        <dbReference type="Proteomes" id="UP001203880"/>
    </source>
</evidence>
<keyword evidence="4" id="KW-1185">Reference proteome</keyword>
<comment type="caution">
    <text evidence="3">The sequence shown here is derived from an EMBL/GenBank/DDBJ whole genome shotgun (WGS) entry which is preliminary data.</text>
</comment>
<organism evidence="3 4">
    <name type="scientific">Ruegeria spongiae</name>
    <dbReference type="NCBI Taxonomy" id="2942209"/>
    <lineage>
        <taxon>Bacteria</taxon>
        <taxon>Pseudomonadati</taxon>
        <taxon>Pseudomonadota</taxon>
        <taxon>Alphaproteobacteria</taxon>
        <taxon>Rhodobacterales</taxon>
        <taxon>Roseobacteraceae</taxon>
        <taxon>Ruegeria</taxon>
    </lineage>
</organism>
<gene>
    <name evidence="3" type="primary">tssA</name>
    <name evidence="3" type="ORF">M3P21_15670</name>
</gene>
<dbReference type="Proteomes" id="UP001203880">
    <property type="component" value="Unassembled WGS sequence"/>
</dbReference>
<proteinExistence type="predicted"/>
<sequence length="344" mass="36906">MDLAAYLEPRDTNPPSGDNLEYDPAFTDLELAAQPGEEQQMGDEVKEAQEQDWGDVRDKALAVMEQSHDIRAGVFLAEAVLNTKGLPEFADVTKYLRALLEDYWDTCHPELDEDDGDATMRINAVAGIAGSDRVLRALRRTALTDSRMFGRITLRHIEVAEGTANMPSDLDDVPDAASVSAAFQDTDDDVLEASLAAVNAALEDVDAIDGVFVENTPGEGPTLDPLKDTLKKLQRALAKHSGAEVPADEPEGADDAPAGGGGAAPKPSGGGGAINSPTDVTMMLDRIMDYYARTEPSSPVPILLDRAKRLVSADFLTIIEDMAKEGLSEVRRIGGIKGSDDYDY</sequence>
<protein>
    <submittedName>
        <fullName evidence="3">Type VI secretion system protein TssA</fullName>
    </submittedName>
</protein>
<dbReference type="NCBIfam" id="TIGR03363">
    <property type="entry name" value="VI_chp_8"/>
    <property type="match status" value="1"/>
</dbReference>
<evidence type="ECO:0000313" key="3">
    <source>
        <dbReference type="EMBL" id="MCL6284970.1"/>
    </source>
</evidence>
<feature type="compositionally biased region" description="Gly residues" evidence="1">
    <location>
        <begin position="258"/>
        <end position="273"/>
    </location>
</feature>
<name>A0ABT0Q584_9RHOB</name>
<reference evidence="3" key="1">
    <citation type="submission" date="2022-05" db="EMBL/GenBank/DDBJ databases">
        <authorList>
            <person name="Park J.-S."/>
        </authorList>
    </citation>
    <scope>NUCLEOTIDE SEQUENCE</scope>
    <source>
        <strain evidence="3">2012CJ41-6</strain>
    </source>
</reference>
<dbReference type="EMBL" id="JAMFMB010000020">
    <property type="protein sequence ID" value="MCL6284970.1"/>
    <property type="molecule type" value="Genomic_DNA"/>
</dbReference>
<dbReference type="InterPro" id="IPR010657">
    <property type="entry name" value="ImpA_N"/>
</dbReference>